<dbReference type="EMBL" id="CP021425">
    <property type="protein sequence ID" value="ARU56482.1"/>
    <property type="molecule type" value="Genomic_DNA"/>
</dbReference>
<dbReference type="KEGG" id="ome:OLMES_2421"/>
<evidence type="ECO:0000313" key="2">
    <source>
        <dbReference type="Proteomes" id="UP000196027"/>
    </source>
</evidence>
<gene>
    <name evidence="1" type="ORF">OLMES_2421</name>
</gene>
<sequence length="116" mass="13031">MSYDLHITRDDEIPLDEWIAAVDSTEGVRINNEDIVMTNPQSGQEIRLVCAPGAAEVYFREQSCWHRVFSFSGYASFRAPSDWKDPSSPIRQVSFKLAKLLGASVTGDEGEIYNET</sequence>
<evidence type="ECO:0000313" key="1">
    <source>
        <dbReference type="EMBL" id="ARU56482.1"/>
    </source>
</evidence>
<dbReference type="RefSeq" id="WP_087461464.1">
    <property type="nucleotide sequence ID" value="NZ_CP021425.1"/>
</dbReference>
<keyword evidence="2" id="KW-1185">Reference proteome</keyword>
<reference evidence="1 2" key="1">
    <citation type="submission" date="2017-05" db="EMBL/GenBank/DDBJ databases">
        <title>Genomic insights into alkan degradation activity of Oleiphilus messinensis.</title>
        <authorList>
            <person name="Kozyavkin S.A."/>
            <person name="Slesarev A.I."/>
            <person name="Golyshin P.N."/>
            <person name="Korzhenkov A."/>
            <person name="Golyshina O.N."/>
            <person name="Toshchakov S.V."/>
        </authorList>
    </citation>
    <scope>NUCLEOTIDE SEQUENCE [LARGE SCALE GENOMIC DNA]</scope>
    <source>
        <strain evidence="1 2">ME102</strain>
    </source>
</reference>
<accession>A0A1Y0I7K5</accession>
<dbReference type="OrthoDB" id="8480032at2"/>
<dbReference type="AlphaFoldDB" id="A0A1Y0I7K5"/>
<proteinExistence type="predicted"/>
<name>A0A1Y0I7K5_9GAMM</name>
<protein>
    <submittedName>
        <fullName evidence="1">Type II secretory pathway protein</fullName>
    </submittedName>
</protein>
<dbReference type="Proteomes" id="UP000196027">
    <property type="component" value="Chromosome"/>
</dbReference>
<organism evidence="1 2">
    <name type="scientific">Oleiphilus messinensis</name>
    <dbReference type="NCBI Taxonomy" id="141451"/>
    <lineage>
        <taxon>Bacteria</taxon>
        <taxon>Pseudomonadati</taxon>
        <taxon>Pseudomonadota</taxon>
        <taxon>Gammaproteobacteria</taxon>
        <taxon>Oceanospirillales</taxon>
        <taxon>Oleiphilaceae</taxon>
        <taxon>Oleiphilus</taxon>
    </lineage>
</organism>